<evidence type="ECO:0000256" key="7">
    <source>
        <dbReference type="SAM" id="MobiDB-lite"/>
    </source>
</evidence>
<evidence type="ECO:0000256" key="6">
    <source>
        <dbReference type="ARBA" id="ARBA00023242"/>
    </source>
</evidence>
<organism evidence="9 10">
    <name type="scientific">Sporothrix eucalyptigena</name>
    <dbReference type="NCBI Taxonomy" id="1812306"/>
    <lineage>
        <taxon>Eukaryota</taxon>
        <taxon>Fungi</taxon>
        <taxon>Dikarya</taxon>
        <taxon>Ascomycota</taxon>
        <taxon>Pezizomycotina</taxon>
        <taxon>Sordariomycetes</taxon>
        <taxon>Sordariomycetidae</taxon>
        <taxon>Ophiostomatales</taxon>
        <taxon>Ophiostomataceae</taxon>
        <taxon>Sporothrix</taxon>
    </lineage>
</organism>
<sequence length="677" mass="75215">MDNTASDKADVSTSQIRQRHRFSRSRDGCLTCKQRKVKCDEVRPKCSHCERLSIQCRWRSISRSLTNGGGHIGGSNGAPLSSTSSSERTLERTPVMETLGHGSLSPRVDNSFPHPSPFQAAPQVHIPAQVQAQVHTQTHVNVQATTHHQTATPTPLFDYTNFAWDGRDTWQQMILDVGREINFDTNGTDADFVATAAQNHDLTSLATQAAAIRAGELATATAAAATAHDLSGPSSALSDAASPHANADMTASNAADNHRLINYFTHAVTPPILSEVEAQKNWITVRRILTKMAGDSRMVRWAVLAFSNAMLCRHEGHWMASQQNHYENATAEVALFSDQQELETLAHHSPQREKLLATLFFLSYVDILDAKIEAAHVFLKQAYSIFLQGRKAGFAPIEKQLLLWIRLLDARAVSAGGEGLFLSRDNEELFVQQPSPASFGEEALEGKDSGFIGDSDVEDALFQALYQPGIVFFQKVQSFMGHIAKIDQWHRSRGTVEDETEVMRIAATIASDLRALYEQRPHLMDYAVVGKLTAPHISAKLAFSITRAFRTYLSNYYASKIHLHRVGYKNFPLTKEALEALDHIRSLAKLIAESLDGEDPLPINMLWPLVMLGTEEKDPVERAWIKMQLLRMEKIAGNARITTQVLDEVQARQDASKMREDIGTVMRAIFNVRFAIV</sequence>
<dbReference type="PANTHER" id="PTHR37534:SF46">
    <property type="entry name" value="ZN(II)2CYS6 TRANSCRIPTION FACTOR (EUROFUNG)"/>
    <property type="match status" value="1"/>
</dbReference>
<evidence type="ECO:0000256" key="4">
    <source>
        <dbReference type="ARBA" id="ARBA00023125"/>
    </source>
</evidence>
<dbReference type="SUPFAM" id="SSF57701">
    <property type="entry name" value="Zn2/Cys6 DNA-binding domain"/>
    <property type="match status" value="1"/>
</dbReference>
<gene>
    <name evidence="9" type="ORF">SEUCBS140593_008956</name>
</gene>
<dbReference type="PROSITE" id="PS00463">
    <property type="entry name" value="ZN2_CY6_FUNGAL_1"/>
    <property type="match status" value="1"/>
</dbReference>
<feature type="region of interest" description="Disordered" evidence="7">
    <location>
        <begin position="1"/>
        <end position="20"/>
    </location>
</feature>
<evidence type="ECO:0000256" key="5">
    <source>
        <dbReference type="ARBA" id="ARBA00023163"/>
    </source>
</evidence>
<dbReference type="InterPro" id="IPR036864">
    <property type="entry name" value="Zn2-C6_fun-type_DNA-bd_sf"/>
</dbReference>
<feature type="region of interest" description="Disordered" evidence="7">
    <location>
        <begin position="67"/>
        <end position="88"/>
    </location>
</feature>
<keyword evidence="4" id="KW-0238">DNA-binding</keyword>
<comment type="subcellular location">
    <subcellularLocation>
        <location evidence="1">Nucleus</location>
    </subcellularLocation>
</comment>
<proteinExistence type="predicted"/>
<evidence type="ECO:0000259" key="8">
    <source>
        <dbReference type="PROSITE" id="PS50048"/>
    </source>
</evidence>
<dbReference type="EMBL" id="CAWUHD010000135">
    <property type="protein sequence ID" value="CAK7234481.1"/>
    <property type="molecule type" value="Genomic_DNA"/>
</dbReference>
<dbReference type="PANTHER" id="PTHR37534">
    <property type="entry name" value="TRANSCRIPTIONAL ACTIVATOR PROTEIN UGA3"/>
    <property type="match status" value="1"/>
</dbReference>
<dbReference type="SMART" id="SM00066">
    <property type="entry name" value="GAL4"/>
    <property type="match status" value="1"/>
</dbReference>
<keyword evidence="5" id="KW-0804">Transcription</keyword>
<dbReference type="InterPro" id="IPR001138">
    <property type="entry name" value="Zn2Cys6_DnaBD"/>
</dbReference>
<feature type="compositionally biased region" description="Gly residues" evidence="7">
    <location>
        <begin position="67"/>
        <end position="76"/>
    </location>
</feature>
<dbReference type="Pfam" id="PF11951">
    <property type="entry name" value="Fungal_trans_2"/>
    <property type="match status" value="1"/>
</dbReference>
<keyword evidence="3" id="KW-0805">Transcription regulation</keyword>
<reference evidence="9 10" key="1">
    <citation type="submission" date="2024-01" db="EMBL/GenBank/DDBJ databases">
        <authorList>
            <person name="Allen C."/>
            <person name="Tagirdzhanova G."/>
        </authorList>
    </citation>
    <scope>NUCLEOTIDE SEQUENCE [LARGE SCALE GENOMIC DNA]</scope>
</reference>
<dbReference type="CDD" id="cd00067">
    <property type="entry name" value="GAL4"/>
    <property type="match status" value="1"/>
</dbReference>
<dbReference type="Proteomes" id="UP001642482">
    <property type="component" value="Unassembled WGS sequence"/>
</dbReference>
<protein>
    <recommendedName>
        <fullName evidence="8">Zn(2)-C6 fungal-type domain-containing protein</fullName>
    </recommendedName>
</protein>
<feature type="domain" description="Zn(2)-C6 fungal-type" evidence="8">
    <location>
        <begin position="28"/>
        <end position="58"/>
    </location>
</feature>
<dbReference type="PROSITE" id="PS50048">
    <property type="entry name" value="ZN2_CY6_FUNGAL_2"/>
    <property type="match status" value="1"/>
</dbReference>
<keyword evidence="2" id="KW-0862">Zinc</keyword>
<dbReference type="InterPro" id="IPR021858">
    <property type="entry name" value="Fun_TF"/>
</dbReference>
<evidence type="ECO:0000313" key="9">
    <source>
        <dbReference type="EMBL" id="CAK7234481.1"/>
    </source>
</evidence>
<comment type="caution">
    <text evidence="9">The sequence shown here is derived from an EMBL/GenBank/DDBJ whole genome shotgun (WGS) entry which is preliminary data.</text>
</comment>
<keyword evidence="6" id="KW-0539">Nucleus</keyword>
<accession>A0ABP0CT44</accession>
<dbReference type="Gene3D" id="4.10.240.10">
    <property type="entry name" value="Zn(2)-C6 fungal-type DNA-binding domain"/>
    <property type="match status" value="1"/>
</dbReference>
<evidence type="ECO:0000313" key="10">
    <source>
        <dbReference type="Proteomes" id="UP001642482"/>
    </source>
</evidence>
<feature type="compositionally biased region" description="Basic and acidic residues" evidence="7">
    <location>
        <begin position="1"/>
        <end position="10"/>
    </location>
</feature>
<evidence type="ECO:0000256" key="3">
    <source>
        <dbReference type="ARBA" id="ARBA00023015"/>
    </source>
</evidence>
<evidence type="ECO:0000256" key="2">
    <source>
        <dbReference type="ARBA" id="ARBA00022833"/>
    </source>
</evidence>
<keyword evidence="10" id="KW-1185">Reference proteome</keyword>
<dbReference type="Pfam" id="PF00172">
    <property type="entry name" value="Zn_clus"/>
    <property type="match status" value="1"/>
</dbReference>
<evidence type="ECO:0000256" key="1">
    <source>
        <dbReference type="ARBA" id="ARBA00004123"/>
    </source>
</evidence>
<name>A0ABP0CT44_9PEZI</name>